<keyword evidence="6" id="KW-0597">Phosphoprotein</keyword>
<evidence type="ECO:0000256" key="13">
    <source>
        <dbReference type="ARBA" id="ARBA00022842"/>
    </source>
</evidence>
<dbReference type="GO" id="GO:0006351">
    <property type="term" value="P:DNA-templated transcription"/>
    <property type="evidence" value="ECO:0007669"/>
    <property type="project" value="InterPro"/>
</dbReference>
<accession>A0A4X1TVR5</accession>
<keyword evidence="5" id="KW-0488">Methylation</keyword>
<keyword evidence="11" id="KW-0378">Hydrolase</keyword>
<evidence type="ECO:0000313" key="29">
    <source>
        <dbReference type="Ensembl" id="ENSSSCP00070019470.1"/>
    </source>
</evidence>
<evidence type="ECO:0000256" key="7">
    <source>
        <dbReference type="ARBA" id="ARBA00022679"/>
    </source>
</evidence>
<keyword evidence="7 21" id="KW-0808">Transferase</keyword>
<dbReference type="FunFam" id="3.90.1070.20:FF:000001">
    <property type="entry name" value="DNA-directed RNA polymerase subunit beta"/>
    <property type="match status" value="1"/>
</dbReference>
<dbReference type="InterPro" id="IPR007645">
    <property type="entry name" value="RNA_pol_Rpb2_3"/>
</dbReference>
<dbReference type="Gene3D" id="3.90.1070.20">
    <property type="match status" value="1"/>
</dbReference>
<evidence type="ECO:0000256" key="9">
    <source>
        <dbReference type="ARBA" id="ARBA00022723"/>
    </source>
</evidence>
<keyword evidence="12" id="KW-0862">Zinc</keyword>
<dbReference type="Pfam" id="PF00562">
    <property type="entry name" value="RNA_pol_Rpb2_6"/>
    <property type="match status" value="1"/>
</dbReference>
<dbReference type="GO" id="GO:0032549">
    <property type="term" value="F:ribonucleoside binding"/>
    <property type="evidence" value="ECO:0007669"/>
    <property type="project" value="InterPro"/>
</dbReference>
<evidence type="ECO:0000259" key="24">
    <source>
        <dbReference type="Pfam" id="PF04561"/>
    </source>
</evidence>
<dbReference type="InterPro" id="IPR007642">
    <property type="entry name" value="RNA_pol_Rpb2_2"/>
</dbReference>
<evidence type="ECO:0000256" key="2">
    <source>
        <dbReference type="ARBA" id="ARBA00004123"/>
    </source>
</evidence>
<evidence type="ECO:0000256" key="17">
    <source>
        <dbReference type="ARBA" id="ARBA00051968"/>
    </source>
</evidence>
<evidence type="ECO:0000256" key="16">
    <source>
        <dbReference type="ARBA" id="ARBA00051466"/>
    </source>
</evidence>
<dbReference type="Gene3D" id="2.40.270.10">
    <property type="entry name" value="DNA-directed RNA polymerase, subunit 2, domain 6"/>
    <property type="match status" value="1"/>
</dbReference>
<dbReference type="Gene3D" id="3.90.1800.10">
    <property type="entry name" value="RNA polymerase alpha subunit dimerisation domain"/>
    <property type="match status" value="1"/>
</dbReference>
<evidence type="ECO:0000259" key="23">
    <source>
        <dbReference type="Pfam" id="PF04560"/>
    </source>
</evidence>
<proteinExistence type="inferred from homology"/>
<dbReference type="InterPro" id="IPR015712">
    <property type="entry name" value="DNA-dir_RNA_pol_su2"/>
</dbReference>
<dbReference type="Gene3D" id="2.40.50.150">
    <property type="match status" value="1"/>
</dbReference>
<evidence type="ECO:0000256" key="3">
    <source>
        <dbReference type="ARBA" id="ARBA00006835"/>
    </source>
</evidence>
<evidence type="ECO:0000256" key="8">
    <source>
        <dbReference type="ARBA" id="ARBA00022695"/>
    </source>
</evidence>
<evidence type="ECO:0000256" key="20">
    <source>
        <dbReference type="RuleBase" id="RU000434"/>
    </source>
</evidence>
<keyword evidence="9" id="KW-0479">Metal-binding</keyword>
<keyword evidence="4 21" id="KW-0240">DNA-directed RNA polymerase</keyword>
<dbReference type="FunFam" id="3.90.1800.10:FF:000002">
    <property type="entry name" value="DNA-directed RNA polymerase subunit beta"/>
    <property type="match status" value="1"/>
</dbReference>
<dbReference type="InterPro" id="IPR007641">
    <property type="entry name" value="RNA_pol_Rpb2_7"/>
</dbReference>
<sequence length="1198" mass="136366">MCSTNLSQALAYFRAGANLTAASLWAGFRGSRRIFWERRKRKSLCLALRPGGACWRWLLAVSCVSLRGLGAPGSCANMYDADEDMQYDEDDDEITPDLWQEACWIVISSYFDEKGLVRQQLDSFDEFIQMSVQRIVEDAPPIDLQAEAQHASGEVEEPPRYLLKFEQIYLSKPTHWERDGAPSPMMPNEARLRNLTYSAPLYVDITKTVIKEGEEQLQTQHQKTFIGKIPIMLRSTYCLLNGLTDRDLCELNECPLDPGGYFIINGSEKGAKKSAIGQRIVATLPYIKQEVPIIIVFRALGFVSDRDILEHIIYDFEDPEMMEMVKPSLDEAFVIQEQNVALNFIGSRGAKPGVTKEKRIKYAKEVLQKEMLPHVGVSDFCETKKAYFLGYMVHRLLLAALGRRELDDRDHYGNKRLDLAGPLLAFLFRGMFKNLLKEVRIYAQKFIDRGKDFNLELAIKTRIISDGLKYSLATGNWGDQKKAHQARAGVSQVLNRLTFASTLSHLRRLNSPIGRDGKLAKPRQLHNTLWGMVCPAETPEGHAVGLVKNLALMAYISVGSQPSPILEFLEEWSMENLEEISPAAIADATKIFVNGCWVGIHKDPEQLMNTLRKLRRQMDIIVSEVSMIRDIREREIRIYTDAGRICRPLLIVEKQKLLLKKRHIDQLKEREYNNYSWQDLVASGVVEYIDTLEEETVMLAMTPDDLQEKEVAYCSTYTHCEIHPSMILGVCASIIPFPDHNQSPRNTYQSAMGKQAMGVYITNFHVRMDTLAHVLYYPQKPLVTTRSMEYLRFRELPAGINSIVAIASYTGYNQEDSVIMNRSAVDRGFFRSVFYRSYKEQESKKGFDQEEVFEKPTRETCQGMRHAIYDKLDDDGLIAPGVRVSGDDVIIGKTVTLPENEDELEGTNRRYTKRDCSTFLRTSETGIVDQVMVTLNQEGYKFCKIRVRSVRIPQIGDKFASRHGQKGTCGIQYRQEDMPFTCEGITPDIIINPHAIPSRMTIGHLIECLQGKVSANKGEIGDATPFNDAVNVQKISNLLSDYGYHLRGNEVLYNGFTGRKITSQIFIGPTYYQRLKHMVDDKIHSRARGPIQILNRQPMEGRSRDGGLRFGEMERDCQIAHGAAQFLRERLFEASDPYQVHVCNLCGIMAIANTRTHTYECRGCRNKTQISLVRMPYACKLLFQELMSMSIAPRMMSV</sequence>
<feature type="domain" description="RNA polymerase Rpb2" evidence="28">
    <location>
        <begin position="677"/>
        <end position="724"/>
    </location>
</feature>
<comment type="subcellular location">
    <subcellularLocation>
        <location evidence="2">Nucleus</location>
    </subcellularLocation>
</comment>
<dbReference type="GO" id="GO:0003968">
    <property type="term" value="F:RNA-directed RNA polymerase activity"/>
    <property type="evidence" value="ECO:0007669"/>
    <property type="project" value="UniProtKB-EC"/>
</dbReference>
<dbReference type="InterPro" id="IPR007647">
    <property type="entry name" value="RNA_pol_Rpb2_5"/>
</dbReference>
<comment type="function">
    <text evidence="21">DNA-dependent RNA polymerase catalyzes the transcription of DNA into RNA using the four ribonucleoside triphosphates as substrates.</text>
</comment>
<comment type="catalytic activity">
    <reaction evidence="17">
        <text>a 3'-end ribonucleotidyl-ribonucleotide-RNA + H2O = a 3'-end ribonucleotide-RNA + a ribonucleoside 5'-phosphate + H(+)</text>
        <dbReference type="Rhea" id="RHEA:77763"/>
        <dbReference type="Rhea" id="RHEA-COMP:17428"/>
        <dbReference type="Rhea" id="RHEA-COMP:18982"/>
        <dbReference type="ChEBI" id="CHEBI:15377"/>
        <dbReference type="ChEBI" id="CHEBI:15378"/>
        <dbReference type="ChEBI" id="CHEBI:58043"/>
        <dbReference type="ChEBI" id="CHEBI:74896"/>
        <dbReference type="ChEBI" id="CHEBI:197502"/>
    </reaction>
    <physiologicalReaction direction="left-to-right" evidence="17">
        <dbReference type="Rhea" id="RHEA:77764"/>
    </physiologicalReaction>
</comment>
<evidence type="ECO:0000256" key="1">
    <source>
        <dbReference type="ARBA" id="ARBA00001946"/>
    </source>
</evidence>
<evidence type="ECO:0000256" key="5">
    <source>
        <dbReference type="ARBA" id="ARBA00022481"/>
    </source>
</evidence>
<evidence type="ECO:0000256" key="12">
    <source>
        <dbReference type="ARBA" id="ARBA00022833"/>
    </source>
</evidence>
<evidence type="ECO:0000259" key="25">
    <source>
        <dbReference type="Pfam" id="PF04563"/>
    </source>
</evidence>
<dbReference type="GO" id="GO:0016787">
    <property type="term" value="F:hydrolase activity"/>
    <property type="evidence" value="ECO:0007669"/>
    <property type="project" value="UniProtKB-KW"/>
</dbReference>
<dbReference type="PANTHER" id="PTHR20856">
    <property type="entry name" value="DNA-DIRECTED RNA POLYMERASE I SUBUNIT 2"/>
    <property type="match status" value="1"/>
</dbReference>
<comment type="cofactor">
    <cofactor evidence="1">
        <name>Mg(2+)</name>
        <dbReference type="ChEBI" id="CHEBI:18420"/>
    </cofactor>
</comment>
<evidence type="ECO:0000259" key="28">
    <source>
        <dbReference type="Pfam" id="PF04567"/>
    </source>
</evidence>
<dbReference type="GO" id="GO:0008270">
    <property type="term" value="F:zinc ion binding"/>
    <property type="evidence" value="ECO:0007669"/>
    <property type="project" value="UniProtKB-KW"/>
</dbReference>
<evidence type="ECO:0000259" key="22">
    <source>
        <dbReference type="Pfam" id="PF00562"/>
    </source>
</evidence>
<dbReference type="Pfam" id="PF04567">
    <property type="entry name" value="RNA_pol_Rpb2_5"/>
    <property type="match status" value="1"/>
</dbReference>
<dbReference type="InterPro" id="IPR007121">
    <property type="entry name" value="RNA_pol_bsu_CS"/>
</dbReference>
<feature type="domain" description="RNA polymerase Rpb2" evidence="23">
    <location>
        <begin position="1106"/>
        <end position="1196"/>
    </location>
</feature>
<feature type="domain" description="RNA polymerase Rpb2" evidence="24">
    <location>
        <begin position="277"/>
        <end position="418"/>
    </location>
</feature>
<evidence type="ECO:0000259" key="27">
    <source>
        <dbReference type="Pfam" id="PF04566"/>
    </source>
</evidence>
<comment type="function">
    <text evidence="19">RNA-dependent RNA polymerase that catalyzes the extension of a non-coding RNA (ncRNA) at the 3'-end using the four ribonucleoside triphosphates as substrates. An internal ncRNA sequence near the 3'-end serves as a template in a single-round Pol II-mediated RNA polymerization reaction. May decrease the stability of ncRNAs that repress Pol II-mediated gene transcription.</text>
</comment>
<evidence type="ECO:0000256" key="18">
    <source>
        <dbReference type="ARBA" id="ARBA00052255"/>
    </source>
</evidence>
<dbReference type="Pfam" id="PF04563">
    <property type="entry name" value="RNA_pol_Rpb2_1"/>
    <property type="match status" value="1"/>
</dbReference>
<dbReference type="Pfam" id="PF04560">
    <property type="entry name" value="RNA_pol_Rpb2_7"/>
    <property type="match status" value="1"/>
</dbReference>
<keyword evidence="8 21" id="KW-0548">Nucleotidyltransferase</keyword>
<evidence type="ECO:0000313" key="30">
    <source>
        <dbReference type="Proteomes" id="UP000314985"/>
    </source>
</evidence>
<dbReference type="Pfam" id="PF04561">
    <property type="entry name" value="RNA_pol_Rpb2_2"/>
    <property type="match status" value="1"/>
</dbReference>
<reference evidence="29 30" key="1">
    <citation type="submission" date="2017-08" db="EMBL/GenBank/DDBJ databases">
        <title>USMARCv1.0.</title>
        <authorList>
            <person name="Hannum G.I."/>
            <person name="Koren S."/>
            <person name="Schroeder S.G."/>
            <person name="Chin S.C."/>
            <person name="Nonneman D.J."/>
            <person name="Becker S.A."/>
            <person name="Rosen B.D."/>
            <person name="Bickhart D.M."/>
            <person name="Putnam N.H."/>
            <person name="Green R.E."/>
            <person name="Tuggle C.K."/>
            <person name="Liu H."/>
            <person name="Rohrer G.A."/>
            <person name="Warr A."/>
            <person name="Hall R."/>
            <person name="Kim K."/>
            <person name="Hume D.A."/>
            <person name="Talbot R."/>
            <person name="Chow W."/>
            <person name="Howe K."/>
            <person name="Schwartz A.S."/>
            <person name="Watson M."/>
            <person name="Archibald A.L."/>
            <person name="Phillippy A.M."/>
            <person name="Smith T.P.L."/>
        </authorList>
    </citation>
    <scope>NUCLEOTIDE SEQUENCE [LARGE SCALE GENOMIC DNA]</scope>
</reference>
<dbReference type="InterPro" id="IPR014724">
    <property type="entry name" value="RNA_pol_RPB2_OB-fold"/>
</dbReference>
<reference evidence="29" key="2">
    <citation type="submission" date="2025-08" db="UniProtKB">
        <authorList>
            <consortium name="Ensembl"/>
        </authorList>
    </citation>
    <scope>IDENTIFICATION</scope>
</reference>
<dbReference type="SUPFAM" id="SSF64484">
    <property type="entry name" value="beta and beta-prime subunits of DNA dependent RNA-polymerase"/>
    <property type="match status" value="1"/>
</dbReference>
<dbReference type="FunFam" id="2.40.50.150:FF:000002">
    <property type="entry name" value="DNA-directed RNA polymerase subunit beta"/>
    <property type="match status" value="1"/>
</dbReference>
<dbReference type="GO" id="GO:0005654">
    <property type="term" value="C:nucleoplasm"/>
    <property type="evidence" value="ECO:0007669"/>
    <property type="project" value="UniProtKB-ARBA"/>
</dbReference>
<dbReference type="InterPro" id="IPR007646">
    <property type="entry name" value="RNA_pol_Rpb2_4"/>
</dbReference>
<comment type="catalytic activity">
    <reaction evidence="18">
        <text>RNA(n) + a ribonucleoside 5'-triphosphate = RNA(n+1) + diphosphate</text>
        <dbReference type="Rhea" id="RHEA:21248"/>
        <dbReference type="Rhea" id="RHEA-COMP:14527"/>
        <dbReference type="Rhea" id="RHEA-COMP:17342"/>
        <dbReference type="ChEBI" id="CHEBI:33019"/>
        <dbReference type="ChEBI" id="CHEBI:61557"/>
        <dbReference type="ChEBI" id="CHEBI:140395"/>
        <dbReference type="EC" id="2.7.7.6"/>
    </reaction>
    <physiologicalReaction direction="left-to-right" evidence="18">
        <dbReference type="Rhea" id="RHEA:21249"/>
    </physiologicalReaction>
    <physiologicalReaction direction="right-to-left" evidence="18">
        <dbReference type="Rhea" id="RHEA:21250"/>
    </physiologicalReaction>
</comment>
<dbReference type="Gene3D" id="3.90.1100.10">
    <property type="match status" value="1"/>
</dbReference>
<keyword evidence="14 21" id="KW-0804">Transcription</keyword>
<dbReference type="PROSITE" id="PS01166">
    <property type="entry name" value="RNA_POL_BETA"/>
    <property type="match status" value="1"/>
</dbReference>
<name>A0A4X1TVR5_PIG</name>
<dbReference type="InterPro" id="IPR007644">
    <property type="entry name" value="RNA_pol_bsu_protrusion"/>
</dbReference>
<dbReference type="InterPro" id="IPR007120">
    <property type="entry name" value="DNA-dir_RNAP_su2_dom"/>
</dbReference>
<dbReference type="Proteomes" id="UP000314985">
    <property type="component" value="Chromosome 8"/>
</dbReference>
<evidence type="ECO:0000256" key="21">
    <source>
        <dbReference type="RuleBase" id="RU363031"/>
    </source>
</evidence>
<evidence type="ECO:0000256" key="19">
    <source>
        <dbReference type="ARBA" id="ARBA00058652"/>
    </source>
</evidence>
<feature type="domain" description="RNA polymerase Rpb2" evidence="26">
    <location>
        <begin position="492"/>
        <end position="556"/>
    </location>
</feature>
<keyword evidence="15" id="KW-0539">Nucleus</keyword>
<dbReference type="GO" id="GO:0003899">
    <property type="term" value="F:DNA-directed RNA polymerase activity"/>
    <property type="evidence" value="ECO:0007669"/>
    <property type="project" value="UniProtKB-EC"/>
</dbReference>
<dbReference type="EC" id="2.7.7.6" evidence="21"/>
<dbReference type="CDD" id="cd00653">
    <property type="entry name" value="RNA_pol_B_RPB2"/>
    <property type="match status" value="1"/>
</dbReference>
<evidence type="ECO:0000256" key="6">
    <source>
        <dbReference type="ARBA" id="ARBA00022553"/>
    </source>
</evidence>
<evidence type="ECO:0000256" key="4">
    <source>
        <dbReference type="ARBA" id="ARBA00022478"/>
    </source>
</evidence>
<dbReference type="InterPro" id="IPR037034">
    <property type="entry name" value="RNA_pol_Rpb2_2_sf"/>
</dbReference>
<evidence type="ECO:0000256" key="11">
    <source>
        <dbReference type="ARBA" id="ARBA00022801"/>
    </source>
</evidence>
<dbReference type="Pfam" id="PF04565">
    <property type="entry name" value="RNA_pol_Rpb2_3"/>
    <property type="match status" value="1"/>
</dbReference>
<dbReference type="GO" id="GO:0003677">
    <property type="term" value="F:DNA binding"/>
    <property type="evidence" value="ECO:0007669"/>
    <property type="project" value="InterPro"/>
</dbReference>
<dbReference type="FunFam" id="3.90.1100.10:FF:000003">
    <property type="entry name" value="DNA-directed RNA polymerase subunit beta"/>
    <property type="match status" value="1"/>
</dbReference>
<feature type="domain" description="DNA-directed RNA polymerase subunit 2 hybrid-binding" evidence="22">
    <location>
        <begin position="731"/>
        <end position="1104"/>
    </location>
</feature>
<evidence type="ECO:0000259" key="26">
    <source>
        <dbReference type="Pfam" id="PF04565"/>
    </source>
</evidence>
<feature type="domain" description="RNA polymerase Rpb2" evidence="27">
    <location>
        <begin position="591"/>
        <end position="653"/>
    </location>
</feature>
<evidence type="ECO:0000256" key="15">
    <source>
        <dbReference type="ARBA" id="ARBA00023242"/>
    </source>
</evidence>
<dbReference type="FunFam" id="2.40.270.10:FF:000026">
    <property type="match status" value="1"/>
</dbReference>
<comment type="similarity">
    <text evidence="3 20">Belongs to the RNA polymerase beta chain family.</text>
</comment>
<comment type="catalytic activity">
    <reaction evidence="16">
        <text>RNA(n) + a ribonucleoside 5'-triphosphate = RNA(n+1) + diphosphate</text>
        <dbReference type="Rhea" id="RHEA:21248"/>
        <dbReference type="Rhea" id="RHEA-COMP:14527"/>
        <dbReference type="Rhea" id="RHEA-COMP:17342"/>
        <dbReference type="ChEBI" id="CHEBI:33019"/>
        <dbReference type="ChEBI" id="CHEBI:61557"/>
        <dbReference type="ChEBI" id="CHEBI:140395"/>
        <dbReference type="EC" id="2.7.7.48"/>
    </reaction>
    <physiologicalReaction direction="left-to-right" evidence="16">
        <dbReference type="Rhea" id="RHEA:21249"/>
    </physiologicalReaction>
</comment>
<dbReference type="Pfam" id="PF04566">
    <property type="entry name" value="RNA_pol_Rpb2_4"/>
    <property type="match status" value="1"/>
</dbReference>
<dbReference type="AlphaFoldDB" id="A0A4X1TVR5"/>
<keyword evidence="13" id="KW-0460">Magnesium</keyword>
<dbReference type="FunFam" id="3.90.1100.10:FF:000043">
    <property type="entry name" value="DNA-directed RNA polymerase subunit beta"/>
    <property type="match status" value="1"/>
</dbReference>
<dbReference type="FunFam" id="3.90.1110.10:FF:000002">
    <property type="entry name" value="DNA-directed RNA polymerase subunit beta"/>
    <property type="match status" value="1"/>
</dbReference>
<feature type="domain" description="RNA polymerase beta subunit protrusion" evidence="25">
    <location>
        <begin position="115"/>
        <end position="465"/>
    </location>
</feature>
<dbReference type="Ensembl" id="ENSSSCT00070023536.1">
    <property type="protein sequence ID" value="ENSSSCP00070019470.1"/>
    <property type="gene ID" value="ENSSSCG00070012040.1"/>
</dbReference>
<organism evidence="29 30">
    <name type="scientific">Sus scrofa</name>
    <name type="common">Pig</name>
    <dbReference type="NCBI Taxonomy" id="9823"/>
    <lineage>
        <taxon>Eukaryota</taxon>
        <taxon>Metazoa</taxon>
        <taxon>Chordata</taxon>
        <taxon>Craniata</taxon>
        <taxon>Vertebrata</taxon>
        <taxon>Euteleostomi</taxon>
        <taxon>Mammalia</taxon>
        <taxon>Eutheria</taxon>
        <taxon>Laurasiatheria</taxon>
        <taxon>Artiodactyla</taxon>
        <taxon>Suina</taxon>
        <taxon>Suidae</taxon>
        <taxon>Sus</taxon>
    </lineage>
</organism>
<keyword evidence="10" id="KW-0863">Zinc-finger</keyword>
<protein>
    <recommendedName>
        <fullName evidence="21">DNA-directed RNA polymerase subunit beta</fullName>
        <ecNumber evidence="21">2.7.7.6</ecNumber>
    </recommendedName>
</protein>
<evidence type="ECO:0000256" key="14">
    <source>
        <dbReference type="ARBA" id="ARBA00023163"/>
    </source>
</evidence>
<dbReference type="GO" id="GO:0000428">
    <property type="term" value="C:DNA-directed RNA polymerase complex"/>
    <property type="evidence" value="ECO:0007669"/>
    <property type="project" value="UniProtKB-KW"/>
</dbReference>
<dbReference type="Gene3D" id="3.90.1110.10">
    <property type="entry name" value="RNA polymerase Rpb2, domain 2"/>
    <property type="match status" value="1"/>
</dbReference>
<evidence type="ECO:0000256" key="10">
    <source>
        <dbReference type="ARBA" id="ARBA00022771"/>
    </source>
</evidence>
<dbReference type="InterPro" id="IPR037033">
    <property type="entry name" value="DNA-dir_RNAP_su2_hyb_sf"/>
</dbReference>